<dbReference type="Gene3D" id="3.90.320.10">
    <property type="match status" value="1"/>
</dbReference>
<evidence type="ECO:0000256" key="12">
    <source>
        <dbReference type="ARBA" id="ARBA00034617"/>
    </source>
</evidence>
<sequence length="908" mass="104577">MGDKRFLELIIKEPKELSDSQKKAVLSDRRHIRIIAGAGAGKTETLTRKIVCLLLYENVKPASIVAFTFTEKAAQGMKSRVYDRVRQLGGEEICAKLGEMYIGTIHGYCSFLLENHFKFGDYGVLDENQETAFLMRVGWELGFGKNGNYTQNCRTFLKNLNVVYGELIPENNLKKKAPEFYKCFKKYEEILDSHKRLTFNRMINLALTNLQEKQNVLSDVKYLIVDEYQDINRAQEKLIQLIGLNSEIFIVGDPRQTIYQWRGSDEKCFEDFAVKHIDAETISINENRRSGRQIIEVSNQFSDYFEDEYDHLDPVRKEEGAVYIAKLSDNIHEAKWIADQIEKHVDAGKCSYGDIGILLRSVNTSAPPFIDIFRERNIPFIVGGKVGLFRRPEIQTMGKLFAWLYDKGFWYESQWDRENKEEGEELLYSALESWNDGVPSCKLHSEVIKKLENWKKNTLDSKYESFTEVYHELLVLLNYLNLDSEDPNHAVIMANLGRFSSLLTDFESANMLGGRQRNWERDLKNLCWYMNSYASGSYEEQPGDDIRGVDAVQLMTVHQAKGLEWPLVFVPAMNARRFPSSMAGREQTWMIPRNMFDAEKYEGDIESEKKLFYVALTRAKDVLVVSHFGTLNGRNSGESTFISEGLRDSKTTKLSAKDELPLHDLTSSKISDEILTYTPSEIILYRKCPYFYRLNQIWGYEPGFKERIGYGNTLHFCLQQAADLIKNEGYSPISAISTAVDENFYMPFVNKIQGEKIKEAAKRKLISFVKKHETDMHNIQEVEARIEFPLQKATITGKIDVIIHDGDQLEVRDYKTSDSVITEAESAMQIQMYSIGMKILGENVTKGSVAYLSDAKVAYVEVDDSRLEETKKQVERHIEGIKNRSFKPCTGEFCNKCELTKICRWKKR</sequence>
<evidence type="ECO:0000256" key="3">
    <source>
        <dbReference type="ARBA" id="ARBA00022741"/>
    </source>
</evidence>
<keyword evidence="11" id="KW-0413">Isomerase</keyword>
<dbReference type="InterPro" id="IPR014016">
    <property type="entry name" value="UvrD-like_ATP-bd"/>
</dbReference>
<keyword evidence="6 15" id="KW-0347">Helicase</keyword>
<gene>
    <name evidence="18" type="ORF">MSMAL_1118</name>
</gene>
<evidence type="ECO:0000256" key="6">
    <source>
        <dbReference type="ARBA" id="ARBA00022806"/>
    </source>
</evidence>
<reference evidence="18 19" key="1">
    <citation type="submission" date="2014-07" db="EMBL/GenBank/DDBJ databases">
        <title>Methanogenic archaea and the global carbon cycle.</title>
        <authorList>
            <person name="Henriksen J.R."/>
            <person name="Luke J."/>
            <person name="Reinhart S."/>
            <person name="Benedict M.N."/>
            <person name="Youngblut N.D."/>
            <person name="Metcalf M.E."/>
            <person name="Whitaker R.J."/>
            <person name="Metcalf W.W."/>
        </authorList>
    </citation>
    <scope>NUCLEOTIDE SEQUENCE [LARGE SCALE GENOMIC DNA]</scope>
    <source>
        <strain evidence="18 19">LYC</strain>
    </source>
</reference>
<dbReference type="Pfam" id="PF00580">
    <property type="entry name" value="UvrD-helicase"/>
    <property type="match status" value="1"/>
</dbReference>
<comment type="catalytic activity">
    <reaction evidence="12">
        <text>Couples ATP hydrolysis with the unwinding of duplex DNA by translocating in the 3'-5' direction.</text>
        <dbReference type="EC" id="5.6.2.4"/>
    </reaction>
</comment>
<evidence type="ECO:0000313" key="19">
    <source>
        <dbReference type="Proteomes" id="UP000033063"/>
    </source>
</evidence>
<organism evidence="18 19">
    <name type="scientific">Methanosarcina mazei LYC</name>
    <dbReference type="NCBI Taxonomy" id="1434114"/>
    <lineage>
        <taxon>Archaea</taxon>
        <taxon>Methanobacteriati</taxon>
        <taxon>Methanobacteriota</taxon>
        <taxon>Stenosarchaea group</taxon>
        <taxon>Methanomicrobia</taxon>
        <taxon>Methanosarcinales</taxon>
        <taxon>Methanosarcinaceae</taxon>
        <taxon>Methanosarcina</taxon>
    </lineage>
</organism>
<evidence type="ECO:0000256" key="2">
    <source>
        <dbReference type="ARBA" id="ARBA00022722"/>
    </source>
</evidence>
<dbReference type="PANTHER" id="PTHR11070:SF2">
    <property type="entry name" value="ATP-DEPENDENT DNA HELICASE SRS2"/>
    <property type="match status" value="1"/>
</dbReference>
<dbReference type="GO" id="GO:0005524">
    <property type="term" value="F:ATP binding"/>
    <property type="evidence" value="ECO:0007669"/>
    <property type="project" value="UniProtKB-UniRule"/>
</dbReference>
<dbReference type="AlphaFoldDB" id="A0A0E3LVV1"/>
<dbReference type="GO" id="GO:0000725">
    <property type="term" value="P:recombinational repair"/>
    <property type="evidence" value="ECO:0007669"/>
    <property type="project" value="TreeGrafter"/>
</dbReference>
<evidence type="ECO:0000259" key="16">
    <source>
        <dbReference type="PROSITE" id="PS51198"/>
    </source>
</evidence>
<evidence type="ECO:0000256" key="5">
    <source>
        <dbReference type="ARBA" id="ARBA00022801"/>
    </source>
</evidence>
<feature type="domain" description="UvrD-like helicase ATP-binding" evidence="16">
    <location>
        <begin position="15"/>
        <end position="291"/>
    </location>
</feature>
<dbReference type="Pfam" id="PF12705">
    <property type="entry name" value="PDDEXK_1"/>
    <property type="match status" value="1"/>
</dbReference>
<dbReference type="PATRIC" id="fig|1434114.4.peg.1392"/>
<dbReference type="Pfam" id="PF13361">
    <property type="entry name" value="UvrD_C"/>
    <property type="match status" value="2"/>
</dbReference>
<comment type="catalytic activity">
    <reaction evidence="14">
        <text>ATP + H2O = ADP + phosphate + H(+)</text>
        <dbReference type="Rhea" id="RHEA:13065"/>
        <dbReference type="ChEBI" id="CHEBI:15377"/>
        <dbReference type="ChEBI" id="CHEBI:15378"/>
        <dbReference type="ChEBI" id="CHEBI:30616"/>
        <dbReference type="ChEBI" id="CHEBI:43474"/>
        <dbReference type="ChEBI" id="CHEBI:456216"/>
        <dbReference type="EC" id="5.6.2.4"/>
    </reaction>
</comment>
<keyword evidence="7" id="KW-0269">Exonuclease</keyword>
<dbReference type="SUPFAM" id="SSF52540">
    <property type="entry name" value="P-loop containing nucleoside triphosphate hydrolases"/>
    <property type="match status" value="1"/>
</dbReference>
<keyword evidence="8 15" id="KW-0067">ATP-binding</keyword>
<feature type="domain" description="UvrD-like helicase C-terminal" evidence="17">
    <location>
        <begin position="292"/>
        <end position="562"/>
    </location>
</feature>
<evidence type="ECO:0000256" key="11">
    <source>
        <dbReference type="ARBA" id="ARBA00023235"/>
    </source>
</evidence>
<dbReference type="EC" id="5.6.2.4" evidence="13"/>
<accession>A0A0E3LVV1</accession>
<dbReference type="HOGENOM" id="CLU_004585_6_0_2"/>
<evidence type="ECO:0000256" key="14">
    <source>
        <dbReference type="ARBA" id="ARBA00048988"/>
    </source>
</evidence>
<evidence type="ECO:0000259" key="17">
    <source>
        <dbReference type="PROSITE" id="PS51217"/>
    </source>
</evidence>
<dbReference type="CDD" id="cd17932">
    <property type="entry name" value="DEXQc_UvrD"/>
    <property type="match status" value="1"/>
</dbReference>
<dbReference type="Proteomes" id="UP000033063">
    <property type="component" value="Chromosome"/>
</dbReference>
<dbReference type="Gene3D" id="1.10.10.160">
    <property type="match status" value="1"/>
</dbReference>
<evidence type="ECO:0000256" key="7">
    <source>
        <dbReference type="ARBA" id="ARBA00022839"/>
    </source>
</evidence>
<dbReference type="InterPro" id="IPR011604">
    <property type="entry name" value="PDDEXK-like_dom_sf"/>
</dbReference>
<keyword evidence="9" id="KW-0238">DNA-binding</keyword>
<evidence type="ECO:0000313" key="18">
    <source>
        <dbReference type="EMBL" id="AKB67661.1"/>
    </source>
</evidence>
<dbReference type="InterPro" id="IPR000212">
    <property type="entry name" value="DNA_helicase_UvrD/REP"/>
</dbReference>
<keyword evidence="5 15" id="KW-0378">Hydrolase</keyword>
<dbReference type="InterPro" id="IPR027417">
    <property type="entry name" value="P-loop_NTPase"/>
</dbReference>
<keyword evidence="3 15" id="KW-0547">Nucleotide-binding</keyword>
<dbReference type="PROSITE" id="PS51217">
    <property type="entry name" value="UVRD_HELICASE_CTER"/>
    <property type="match status" value="1"/>
</dbReference>
<evidence type="ECO:0000256" key="1">
    <source>
        <dbReference type="ARBA" id="ARBA00009922"/>
    </source>
</evidence>
<name>A0A0E3LVV1_METMZ</name>
<evidence type="ECO:0000256" key="8">
    <source>
        <dbReference type="ARBA" id="ARBA00022840"/>
    </source>
</evidence>
<comment type="similarity">
    <text evidence="1">Belongs to the helicase family. UvrD subfamily.</text>
</comment>
<dbReference type="InterPro" id="IPR038726">
    <property type="entry name" value="PDDEXK_AddAB-type"/>
</dbReference>
<dbReference type="GeneID" id="24877315"/>
<evidence type="ECO:0000256" key="4">
    <source>
        <dbReference type="ARBA" id="ARBA00022763"/>
    </source>
</evidence>
<evidence type="ECO:0000256" key="15">
    <source>
        <dbReference type="PROSITE-ProRule" id="PRU00560"/>
    </source>
</evidence>
<dbReference type="Gene3D" id="3.40.50.300">
    <property type="entry name" value="P-loop containing nucleotide triphosphate hydrolases"/>
    <property type="match status" value="2"/>
</dbReference>
<dbReference type="InterPro" id="IPR014017">
    <property type="entry name" value="DNA_helicase_UvrD-like_C"/>
</dbReference>
<evidence type="ECO:0000256" key="10">
    <source>
        <dbReference type="ARBA" id="ARBA00023204"/>
    </source>
</evidence>
<evidence type="ECO:0000256" key="13">
    <source>
        <dbReference type="ARBA" id="ARBA00034808"/>
    </source>
</evidence>
<dbReference type="Gene3D" id="1.10.486.10">
    <property type="entry name" value="PCRA, domain 4"/>
    <property type="match status" value="1"/>
</dbReference>
<keyword evidence="2" id="KW-0540">Nuclease</keyword>
<evidence type="ECO:0000256" key="9">
    <source>
        <dbReference type="ARBA" id="ARBA00023125"/>
    </source>
</evidence>
<dbReference type="GO" id="GO:0004527">
    <property type="term" value="F:exonuclease activity"/>
    <property type="evidence" value="ECO:0007669"/>
    <property type="project" value="UniProtKB-KW"/>
</dbReference>
<keyword evidence="4" id="KW-0227">DNA damage</keyword>
<proteinExistence type="inferred from homology"/>
<keyword evidence="10" id="KW-0234">DNA repair</keyword>
<dbReference type="PROSITE" id="PS51198">
    <property type="entry name" value="UVRD_HELICASE_ATP_BIND"/>
    <property type="match status" value="1"/>
</dbReference>
<feature type="binding site" evidence="15">
    <location>
        <begin position="36"/>
        <end position="43"/>
    </location>
    <ligand>
        <name>ATP</name>
        <dbReference type="ChEBI" id="CHEBI:30616"/>
    </ligand>
</feature>
<dbReference type="EMBL" id="CP009513">
    <property type="protein sequence ID" value="AKB67661.1"/>
    <property type="molecule type" value="Genomic_DNA"/>
</dbReference>
<dbReference type="RefSeq" id="WP_011032144.1">
    <property type="nucleotide sequence ID" value="NZ_CP009513.1"/>
</dbReference>
<protein>
    <recommendedName>
        <fullName evidence="13">DNA 3'-5' helicase</fullName>
        <ecNumber evidence="13">5.6.2.4</ecNumber>
    </recommendedName>
</protein>
<dbReference type="GO" id="GO:0043138">
    <property type="term" value="F:3'-5' DNA helicase activity"/>
    <property type="evidence" value="ECO:0007669"/>
    <property type="project" value="UniProtKB-EC"/>
</dbReference>
<dbReference type="PANTHER" id="PTHR11070">
    <property type="entry name" value="UVRD / RECB / PCRA DNA HELICASE FAMILY MEMBER"/>
    <property type="match status" value="1"/>
</dbReference>
<dbReference type="GO" id="GO:0003677">
    <property type="term" value="F:DNA binding"/>
    <property type="evidence" value="ECO:0007669"/>
    <property type="project" value="UniProtKB-KW"/>
</dbReference>
<dbReference type="InterPro" id="IPR013986">
    <property type="entry name" value="DExx_box_DNA_helicase_dom_sf"/>
</dbReference>